<reference evidence="2" key="1">
    <citation type="submission" date="2017-06" db="EMBL/GenBank/DDBJ databases">
        <authorList>
            <person name="Varghese N."/>
            <person name="Submissions S."/>
        </authorList>
    </citation>
    <scope>NUCLEOTIDE SEQUENCE [LARGE SCALE GENOMIC DNA]</scope>
    <source>
        <strain evidence="2">DSM 137</strain>
    </source>
</reference>
<sequence>MESQTEAKPESDGWEWAIVEIFGHRKHAGRMREEERFGAKLLRIDIPKEGDPEANGWETVYYGGSSIFSFALADEATCLRINRPYAPPSRVSLPVQHDVEMIDDDANDQVF</sequence>
<accession>A0A212SGI7</accession>
<dbReference type="RefSeq" id="WP_088522693.1">
    <property type="nucleotide sequence ID" value="NZ_FYDG01000040.1"/>
</dbReference>
<name>A0A212SGI7_RHOAC</name>
<evidence type="ECO:0000313" key="2">
    <source>
        <dbReference type="Proteomes" id="UP000198418"/>
    </source>
</evidence>
<protein>
    <submittedName>
        <fullName evidence="1">Uncharacterized protein</fullName>
    </submittedName>
</protein>
<dbReference type="EMBL" id="FYDG01000040">
    <property type="protein sequence ID" value="SNB84833.1"/>
    <property type="molecule type" value="Genomic_DNA"/>
</dbReference>
<evidence type="ECO:0000313" key="1">
    <source>
        <dbReference type="EMBL" id="SNB84833.1"/>
    </source>
</evidence>
<keyword evidence="2" id="KW-1185">Reference proteome</keyword>
<gene>
    <name evidence="1" type="ORF">SAMN06265338_1405</name>
</gene>
<dbReference type="Proteomes" id="UP000198418">
    <property type="component" value="Unassembled WGS sequence"/>
</dbReference>
<dbReference type="OrthoDB" id="7999080at2"/>
<organism evidence="1 2">
    <name type="scientific">Rhodoblastus acidophilus</name>
    <name type="common">Rhodopseudomonas acidophila</name>
    <dbReference type="NCBI Taxonomy" id="1074"/>
    <lineage>
        <taxon>Bacteria</taxon>
        <taxon>Pseudomonadati</taxon>
        <taxon>Pseudomonadota</taxon>
        <taxon>Alphaproteobacteria</taxon>
        <taxon>Hyphomicrobiales</taxon>
        <taxon>Rhodoblastaceae</taxon>
        <taxon>Rhodoblastus</taxon>
    </lineage>
</organism>
<proteinExistence type="predicted"/>
<dbReference type="AlphaFoldDB" id="A0A212SGI7"/>